<reference evidence="2 3" key="1">
    <citation type="submission" date="2020-04" db="EMBL/GenBank/DDBJ databases">
        <authorList>
            <person name="Wallbank WR R."/>
            <person name="Pardo Diaz C."/>
            <person name="Kozak K."/>
            <person name="Martin S."/>
            <person name="Jiggins C."/>
            <person name="Moest M."/>
            <person name="Warren A I."/>
            <person name="Byers J.R.P. K."/>
            <person name="Montejo-Kovacevich G."/>
            <person name="Yen C E."/>
        </authorList>
    </citation>
    <scope>NUCLEOTIDE SEQUENCE [LARGE SCALE GENOMIC DNA]</scope>
</reference>
<dbReference type="EMBL" id="CADEBD010000171">
    <property type="protein sequence ID" value="CAB3223494.1"/>
    <property type="molecule type" value="Genomic_DNA"/>
</dbReference>
<gene>
    <name evidence="2" type="ORF">APLA_LOCUS1439</name>
</gene>
<dbReference type="AlphaFoldDB" id="A0A8S0YZE1"/>
<feature type="region of interest" description="Disordered" evidence="1">
    <location>
        <begin position="40"/>
        <end position="122"/>
    </location>
</feature>
<evidence type="ECO:0000313" key="3">
    <source>
        <dbReference type="Proteomes" id="UP000494256"/>
    </source>
</evidence>
<dbReference type="OrthoDB" id="7477547at2759"/>
<feature type="compositionally biased region" description="Basic and acidic residues" evidence="1">
    <location>
        <begin position="77"/>
        <end position="100"/>
    </location>
</feature>
<feature type="compositionally biased region" description="Low complexity" evidence="1">
    <location>
        <begin position="112"/>
        <end position="122"/>
    </location>
</feature>
<name>A0A8S0YZE1_ARCPL</name>
<sequence length="129" mass="13674">MYRINRKNNERSVTVGRVRVVGSGAPSRWSFERARAARWSVEPTRAARASDTARARAAPAPAASSLRSSEAAAGGGRTDRSLYLRNSRDPRVQTAGKKESAVTGTIPGGATPGPLGRGPCRPGLRVYTV</sequence>
<comment type="caution">
    <text evidence="2">The sequence shown here is derived from an EMBL/GenBank/DDBJ whole genome shotgun (WGS) entry which is preliminary data.</text>
</comment>
<protein>
    <submittedName>
        <fullName evidence="2">Uncharacterized protein</fullName>
    </submittedName>
</protein>
<organism evidence="2 3">
    <name type="scientific">Arctia plantaginis</name>
    <name type="common">Wood tiger moth</name>
    <name type="synonym">Phalaena plantaginis</name>
    <dbReference type="NCBI Taxonomy" id="874455"/>
    <lineage>
        <taxon>Eukaryota</taxon>
        <taxon>Metazoa</taxon>
        <taxon>Ecdysozoa</taxon>
        <taxon>Arthropoda</taxon>
        <taxon>Hexapoda</taxon>
        <taxon>Insecta</taxon>
        <taxon>Pterygota</taxon>
        <taxon>Neoptera</taxon>
        <taxon>Endopterygota</taxon>
        <taxon>Lepidoptera</taxon>
        <taxon>Glossata</taxon>
        <taxon>Ditrysia</taxon>
        <taxon>Noctuoidea</taxon>
        <taxon>Erebidae</taxon>
        <taxon>Arctiinae</taxon>
        <taxon>Arctia</taxon>
    </lineage>
</organism>
<accession>A0A8S0YZE1</accession>
<proteinExistence type="predicted"/>
<feature type="compositionally biased region" description="Low complexity" evidence="1">
    <location>
        <begin position="43"/>
        <end position="72"/>
    </location>
</feature>
<evidence type="ECO:0000256" key="1">
    <source>
        <dbReference type="SAM" id="MobiDB-lite"/>
    </source>
</evidence>
<evidence type="ECO:0000313" key="2">
    <source>
        <dbReference type="EMBL" id="CAB3223494.1"/>
    </source>
</evidence>
<dbReference type="Proteomes" id="UP000494256">
    <property type="component" value="Unassembled WGS sequence"/>
</dbReference>